<organism evidence="2 3">
    <name type="scientific">Zhihengliuella salsuginis</name>
    <dbReference type="NCBI Taxonomy" id="578222"/>
    <lineage>
        <taxon>Bacteria</taxon>
        <taxon>Bacillati</taxon>
        <taxon>Actinomycetota</taxon>
        <taxon>Actinomycetes</taxon>
        <taxon>Micrococcales</taxon>
        <taxon>Micrococcaceae</taxon>
        <taxon>Zhihengliuella</taxon>
    </lineage>
</organism>
<protein>
    <submittedName>
        <fullName evidence="2">Pyrimidine reductase</fullName>
    </submittedName>
</protein>
<dbReference type="PANTHER" id="PTHR38011:SF11">
    <property type="entry name" value="2,5-DIAMINO-6-RIBOSYLAMINO-4(3H)-PYRIMIDINONE 5'-PHOSPHATE REDUCTASE"/>
    <property type="match status" value="1"/>
</dbReference>
<dbReference type="Gene3D" id="3.40.430.10">
    <property type="entry name" value="Dihydrofolate Reductase, subunit A"/>
    <property type="match status" value="1"/>
</dbReference>
<dbReference type="InterPro" id="IPR024072">
    <property type="entry name" value="DHFR-like_dom_sf"/>
</dbReference>
<comment type="caution">
    <text evidence="2">The sequence shown here is derived from an EMBL/GenBank/DDBJ whole genome shotgun (WGS) entry which is preliminary data.</text>
</comment>
<dbReference type="PANTHER" id="PTHR38011">
    <property type="entry name" value="DIHYDROFOLATE REDUCTASE FAMILY PROTEIN (AFU_ORTHOLOGUE AFUA_8G06820)"/>
    <property type="match status" value="1"/>
</dbReference>
<evidence type="ECO:0000313" key="2">
    <source>
        <dbReference type="EMBL" id="GHD05626.1"/>
    </source>
</evidence>
<reference evidence="3" key="1">
    <citation type="journal article" date="2019" name="Int. J. Syst. Evol. Microbiol.">
        <title>The Global Catalogue of Microorganisms (GCM) 10K type strain sequencing project: providing services to taxonomists for standard genome sequencing and annotation.</title>
        <authorList>
            <consortium name="The Broad Institute Genomics Platform"/>
            <consortium name="The Broad Institute Genome Sequencing Center for Infectious Disease"/>
            <person name="Wu L."/>
            <person name="Ma J."/>
        </authorList>
    </citation>
    <scope>NUCLEOTIDE SEQUENCE [LARGE SCALE GENOMIC DNA]</scope>
    <source>
        <strain evidence="3">KCTC 19466</strain>
    </source>
</reference>
<accession>A0ABQ3GGR2</accession>
<dbReference type="InterPro" id="IPR002734">
    <property type="entry name" value="RibDG_C"/>
</dbReference>
<dbReference type="EMBL" id="BMXK01000005">
    <property type="protein sequence ID" value="GHD05626.1"/>
    <property type="molecule type" value="Genomic_DNA"/>
</dbReference>
<gene>
    <name evidence="2" type="ORF">GCM10008096_14800</name>
</gene>
<dbReference type="Proteomes" id="UP000642819">
    <property type="component" value="Unassembled WGS sequence"/>
</dbReference>
<name>A0ABQ3GGR2_9MICC</name>
<dbReference type="Pfam" id="PF01872">
    <property type="entry name" value="RibD_C"/>
    <property type="match status" value="1"/>
</dbReference>
<feature type="domain" description="Bacterial bifunctional deaminase-reductase C-terminal" evidence="1">
    <location>
        <begin position="2"/>
        <end position="178"/>
    </location>
</feature>
<proteinExistence type="predicted"/>
<evidence type="ECO:0000259" key="1">
    <source>
        <dbReference type="Pfam" id="PF01872"/>
    </source>
</evidence>
<evidence type="ECO:0000313" key="3">
    <source>
        <dbReference type="Proteomes" id="UP000642819"/>
    </source>
</evidence>
<dbReference type="SUPFAM" id="SSF53597">
    <property type="entry name" value="Dihydrofolate reductase-like"/>
    <property type="match status" value="1"/>
</dbReference>
<sequence>MPKIIVSMWTTLDGFVAGPEDELDWLRIDDRAMDYEQALVDDADALLLGRVTHGDFAGYWPAAARNPEESDAVRAFGRRLDELPKYVVSATSETATWEGTHVFDRIDPAAIAAIEGTVVVYGSLSIVRALTGLGLVDEFHLLLHPVYLREGQPLFGGLESRVELEPSSLESFGSGVTLMKARPAR</sequence>
<keyword evidence="3" id="KW-1185">Reference proteome</keyword>
<dbReference type="InterPro" id="IPR050765">
    <property type="entry name" value="Riboflavin_Biosynth_HTPR"/>
</dbReference>